<feature type="compositionally biased region" description="Basic and acidic residues" evidence="1">
    <location>
        <begin position="183"/>
        <end position="210"/>
    </location>
</feature>
<organism evidence="2 3">
    <name type="scientific">Phlebiopsis gigantea (strain 11061_1 CR5-6)</name>
    <name type="common">White-rot fungus</name>
    <name type="synonym">Peniophora gigantea</name>
    <dbReference type="NCBI Taxonomy" id="745531"/>
    <lineage>
        <taxon>Eukaryota</taxon>
        <taxon>Fungi</taxon>
        <taxon>Dikarya</taxon>
        <taxon>Basidiomycota</taxon>
        <taxon>Agaricomycotina</taxon>
        <taxon>Agaricomycetes</taxon>
        <taxon>Polyporales</taxon>
        <taxon>Phanerochaetaceae</taxon>
        <taxon>Phlebiopsis</taxon>
    </lineage>
</organism>
<dbReference type="EMBL" id="KN840451">
    <property type="protein sequence ID" value="KIP10788.1"/>
    <property type="molecule type" value="Genomic_DNA"/>
</dbReference>
<evidence type="ECO:0000313" key="2">
    <source>
        <dbReference type="EMBL" id="KIP10788.1"/>
    </source>
</evidence>
<feature type="region of interest" description="Disordered" evidence="1">
    <location>
        <begin position="727"/>
        <end position="746"/>
    </location>
</feature>
<feature type="compositionally biased region" description="Basic and acidic residues" evidence="1">
    <location>
        <begin position="31"/>
        <end position="45"/>
    </location>
</feature>
<feature type="compositionally biased region" description="Low complexity" evidence="1">
    <location>
        <begin position="600"/>
        <end position="611"/>
    </location>
</feature>
<dbReference type="OrthoDB" id="3269842at2759"/>
<feature type="region of interest" description="Disordered" evidence="1">
    <location>
        <begin position="1"/>
        <end position="54"/>
    </location>
</feature>
<feature type="compositionally biased region" description="Polar residues" evidence="1">
    <location>
        <begin position="166"/>
        <end position="181"/>
    </location>
</feature>
<evidence type="ECO:0000313" key="3">
    <source>
        <dbReference type="Proteomes" id="UP000053257"/>
    </source>
</evidence>
<proteinExistence type="predicted"/>
<feature type="compositionally biased region" description="Polar residues" evidence="1">
    <location>
        <begin position="665"/>
        <end position="675"/>
    </location>
</feature>
<feature type="region of interest" description="Disordered" evidence="1">
    <location>
        <begin position="345"/>
        <end position="369"/>
    </location>
</feature>
<keyword evidence="3" id="KW-1185">Reference proteome</keyword>
<sequence length="762" mass="82638">MTYSAHRRPPSPLRNEVTAHLDADDNISEDGSEHGELQDGYHWDQRPTSPNPSVAQYAANLAQRVGSLVSNMSGPRSPYHPTDEELEAEAERERDRTRREAERILSREAESKRLEERVLAMLDSDIRRSTTPFTPPAAPALSSTPPSPAGSGKDGSGWFSAVKSKLTPTKESLTPAQQIIQETKAREKEVQKEEKKLEKERRDAERELRKASKRQGKQRSGDWPSSPEGKFNDPAFLKLHEPTPHGLPPPPRQMTGSPASSTPARQTSMPPSLAPSPMRNDASSSSPARNGPPLYAQFNGEGTLDIPATLLTIATRFEKLERWTVGHVRALEDRMDDVERWLVEKEKDKDKQSQSSGIIKHQTGEPATMEAAIHELRDELAEVQGRIGELGREMAKMITAPNNLNSGPSRSSASIGRAPSTNSSIAVRSISSQVSTAPRTISTPPKKEPSTSPVTTPPLPSSSLRTRLPYPTGDYATPPDSVVLNQGAFSPPGSPPTNSNVGRRVSVSGLPANGQEYFSAHNSPSGLPSRAQSPPSLPPPPIHSELRRASVSPTPRKRYTVALGGPIMSASDRGRDRETERPATPRSRSTSRDFSAVPLSTSPISFSTSIDTTDDSDTGGNDETIGKTAARRSGLTAPKFRGHESDRESQPSPSPAQRRARPVSMYQTPSSSMSNLAAPAPIRPLNTRLSRSRSTDKLSSMMDSDASVPPTPASGKFVDPLIVRRQTKEAAQSTARPTPKVMAGKPKVPIGQLVAFFNQEKT</sequence>
<feature type="region of interest" description="Disordered" evidence="1">
    <location>
        <begin position="66"/>
        <end position="297"/>
    </location>
</feature>
<feature type="region of interest" description="Disordered" evidence="1">
    <location>
        <begin position="400"/>
        <end position="720"/>
    </location>
</feature>
<protein>
    <submittedName>
        <fullName evidence="2">Uncharacterized protein</fullName>
    </submittedName>
</protein>
<dbReference type="AlphaFoldDB" id="A0A0C3PTF6"/>
<dbReference type="STRING" id="745531.A0A0C3PTF6"/>
<feature type="compositionally biased region" description="Basic and acidic residues" evidence="1">
    <location>
        <begin position="89"/>
        <end position="128"/>
    </location>
</feature>
<reference evidence="2 3" key="1">
    <citation type="journal article" date="2014" name="PLoS Genet.">
        <title>Analysis of the Phlebiopsis gigantea genome, transcriptome and secretome provides insight into its pioneer colonization strategies of wood.</title>
        <authorList>
            <person name="Hori C."/>
            <person name="Ishida T."/>
            <person name="Igarashi K."/>
            <person name="Samejima M."/>
            <person name="Suzuki H."/>
            <person name="Master E."/>
            <person name="Ferreira P."/>
            <person name="Ruiz-Duenas F.J."/>
            <person name="Held B."/>
            <person name="Canessa P."/>
            <person name="Larrondo L.F."/>
            <person name="Schmoll M."/>
            <person name="Druzhinina I.S."/>
            <person name="Kubicek C.P."/>
            <person name="Gaskell J.A."/>
            <person name="Kersten P."/>
            <person name="St John F."/>
            <person name="Glasner J."/>
            <person name="Sabat G."/>
            <person name="Splinter BonDurant S."/>
            <person name="Syed K."/>
            <person name="Yadav J."/>
            <person name="Mgbeahuruike A.C."/>
            <person name="Kovalchuk A."/>
            <person name="Asiegbu F.O."/>
            <person name="Lackner G."/>
            <person name="Hoffmeister D."/>
            <person name="Rencoret J."/>
            <person name="Gutierrez A."/>
            <person name="Sun H."/>
            <person name="Lindquist E."/>
            <person name="Barry K."/>
            <person name="Riley R."/>
            <person name="Grigoriev I.V."/>
            <person name="Henrissat B."/>
            <person name="Kues U."/>
            <person name="Berka R.M."/>
            <person name="Martinez A.T."/>
            <person name="Covert S.F."/>
            <person name="Blanchette R.A."/>
            <person name="Cullen D."/>
        </authorList>
    </citation>
    <scope>NUCLEOTIDE SEQUENCE [LARGE SCALE GENOMIC DNA]</scope>
    <source>
        <strain evidence="2 3">11061_1 CR5-6</strain>
    </source>
</reference>
<name>A0A0C3PTF6_PHLG1</name>
<feature type="compositionally biased region" description="Low complexity" evidence="1">
    <location>
        <begin position="461"/>
        <end position="471"/>
    </location>
</feature>
<feature type="compositionally biased region" description="Basic and acidic residues" evidence="1">
    <location>
        <begin position="572"/>
        <end position="583"/>
    </location>
</feature>
<feature type="compositionally biased region" description="Polar residues" evidence="1">
    <location>
        <begin position="254"/>
        <end position="270"/>
    </location>
</feature>
<feature type="compositionally biased region" description="Polar residues" evidence="1">
    <location>
        <begin position="400"/>
        <end position="439"/>
    </location>
</feature>
<dbReference type="HOGENOM" id="CLU_013867_0_0_1"/>
<dbReference type="Proteomes" id="UP000053257">
    <property type="component" value="Unassembled WGS sequence"/>
</dbReference>
<accession>A0A0C3PTF6</accession>
<feature type="compositionally biased region" description="Low complexity" evidence="1">
    <location>
        <begin position="440"/>
        <end position="454"/>
    </location>
</feature>
<gene>
    <name evidence="2" type="ORF">PHLGIDRAFT_84460</name>
</gene>
<evidence type="ECO:0000256" key="1">
    <source>
        <dbReference type="SAM" id="MobiDB-lite"/>
    </source>
</evidence>